<dbReference type="Gene3D" id="2.10.230.10">
    <property type="entry name" value="Heat shock protein DnaJ, cysteine-rich domain"/>
    <property type="match status" value="1"/>
</dbReference>
<dbReference type="GO" id="GO:0008270">
    <property type="term" value="F:zinc ion binding"/>
    <property type="evidence" value="ECO:0007669"/>
    <property type="project" value="UniProtKB-KW"/>
</dbReference>
<evidence type="ECO:0000256" key="8">
    <source>
        <dbReference type="SAM" id="SignalP"/>
    </source>
</evidence>
<keyword evidence="1 6" id="KW-0479">Metal-binding</keyword>
<feature type="signal peptide" evidence="8">
    <location>
        <begin position="1"/>
        <end position="21"/>
    </location>
</feature>
<dbReference type="SUPFAM" id="SSF57938">
    <property type="entry name" value="DnaJ/Hsp40 cysteine-rich domain"/>
    <property type="match status" value="1"/>
</dbReference>
<organism evidence="10 11">
    <name type="scientific">Cystoisospora suis</name>
    <dbReference type="NCBI Taxonomy" id="483139"/>
    <lineage>
        <taxon>Eukaryota</taxon>
        <taxon>Sar</taxon>
        <taxon>Alveolata</taxon>
        <taxon>Apicomplexa</taxon>
        <taxon>Conoidasida</taxon>
        <taxon>Coccidia</taxon>
        <taxon>Eucoccidiorida</taxon>
        <taxon>Eimeriorina</taxon>
        <taxon>Sarcocystidae</taxon>
        <taxon>Cystoisospora</taxon>
    </lineage>
</organism>
<dbReference type="InterPro" id="IPR008971">
    <property type="entry name" value="HSP40/DnaJ_pept-bd"/>
</dbReference>
<dbReference type="PANTHER" id="PTHR43096:SF10">
    <property type="entry name" value="CHAPERONE PROTEIN DNAJ A6, CHLOROPLASTIC"/>
    <property type="match status" value="1"/>
</dbReference>
<dbReference type="PROSITE" id="PS51188">
    <property type="entry name" value="ZF_CR"/>
    <property type="match status" value="1"/>
</dbReference>
<evidence type="ECO:0000256" key="2">
    <source>
        <dbReference type="ARBA" id="ARBA00022737"/>
    </source>
</evidence>
<keyword evidence="11" id="KW-1185">Reference proteome</keyword>
<evidence type="ECO:0000256" key="6">
    <source>
        <dbReference type="PROSITE-ProRule" id="PRU00546"/>
    </source>
</evidence>
<dbReference type="CDD" id="cd10747">
    <property type="entry name" value="DnaJ_C"/>
    <property type="match status" value="1"/>
</dbReference>
<keyword evidence="5" id="KW-0143">Chaperone</keyword>
<dbReference type="OrthoDB" id="10256793at2759"/>
<evidence type="ECO:0000256" key="5">
    <source>
        <dbReference type="ARBA" id="ARBA00023186"/>
    </source>
</evidence>
<dbReference type="InterPro" id="IPR036410">
    <property type="entry name" value="HSP_DnaJ_Cys-rich_dom_sf"/>
</dbReference>
<proteinExistence type="predicted"/>
<feature type="region of interest" description="Disordered" evidence="7">
    <location>
        <begin position="595"/>
        <end position="616"/>
    </location>
</feature>
<evidence type="ECO:0000256" key="1">
    <source>
        <dbReference type="ARBA" id="ARBA00022723"/>
    </source>
</evidence>
<feature type="compositionally biased region" description="Low complexity" evidence="7">
    <location>
        <begin position="188"/>
        <end position="201"/>
    </location>
</feature>
<dbReference type="FunFam" id="2.10.230.10:FF:000002">
    <property type="entry name" value="Molecular chaperone DnaJ"/>
    <property type="match status" value="1"/>
</dbReference>
<keyword evidence="8" id="KW-0732">Signal</keyword>
<dbReference type="RefSeq" id="XP_067924183.1">
    <property type="nucleotide sequence ID" value="XM_068063844.1"/>
</dbReference>
<feature type="zinc finger region" description="CR-type" evidence="6">
    <location>
        <begin position="408"/>
        <end position="490"/>
    </location>
</feature>
<accession>A0A2C6L4S1</accession>
<dbReference type="VEuPathDB" id="ToxoDB:CSUI_003648"/>
<feature type="region of interest" description="Disordered" evidence="7">
    <location>
        <begin position="188"/>
        <end position="212"/>
    </location>
</feature>
<feature type="compositionally biased region" description="Basic and acidic residues" evidence="7">
    <location>
        <begin position="202"/>
        <end position="212"/>
    </location>
</feature>
<dbReference type="CDD" id="cd10719">
    <property type="entry name" value="DnaJ_zf"/>
    <property type="match status" value="1"/>
</dbReference>
<dbReference type="GO" id="GO:0051082">
    <property type="term" value="F:unfolded protein binding"/>
    <property type="evidence" value="ECO:0007669"/>
    <property type="project" value="InterPro"/>
</dbReference>
<dbReference type="InterPro" id="IPR002939">
    <property type="entry name" value="DnaJ_C"/>
</dbReference>
<comment type="caution">
    <text evidence="10">The sequence shown here is derived from an EMBL/GenBank/DDBJ whole genome shotgun (WGS) entry which is preliminary data.</text>
</comment>
<keyword evidence="4 6" id="KW-0862">Zinc</keyword>
<protein>
    <submittedName>
        <fullName evidence="10">C terminal region domain-containing protein</fullName>
    </submittedName>
</protein>
<feature type="compositionally biased region" description="Polar residues" evidence="7">
    <location>
        <begin position="286"/>
        <end position="296"/>
    </location>
</feature>
<dbReference type="GeneID" id="94427055"/>
<evidence type="ECO:0000313" key="10">
    <source>
        <dbReference type="EMBL" id="PHJ22506.1"/>
    </source>
</evidence>
<feature type="domain" description="CR-type" evidence="9">
    <location>
        <begin position="408"/>
        <end position="490"/>
    </location>
</feature>
<evidence type="ECO:0000313" key="11">
    <source>
        <dbReference type="Proteomes" id="UP000221165"/>
    </source>
</evidence>
<dbReference type="GO" id="GO:0042026">
    <property type="term" value="P:protein refolding"/>
    <property type="evidence" value="ECO:0007669"/>
    <property type="project" value="TreeGrafter"/>
</dbReference>
<dbReference type="PANTHER" id="PTHR43096">
    <property type="entry name" value="DNAJ HOMOLOG 1, MITOCHONDRIAL-RELATED"/>
    <property type="match status" value="1"/>
</dbReference>
<feature type="chain" id="PRO_5012993791" evidence="8">
    <location>
        <begin position="22"/>
        <end position="652"/>
    </location>
</feature>
<reference evidence="10 11" key="1">
    <citation type="journal article" date="2017" name="Int. J. Parasitol.">
        <title>The genome of the protozoan parasite Cystoisospora suis and a reverse vaccinology approach to identify vaccine candidates.</title>
        <authorList>
            <person name="Palmieri N."/>
            <person name="Shrestha A."/>
            <person name="Ruttkowski B."/>
            <person name="Beck T."/>
            <person name="Vogl C."/>
            <person name="Tomley F."/>
            <person name="Blake D.P."/>
            <person name="Joachim A."/>
        </authorList>
    </citation>
    <scope>NUCLEOTIDE SEQUENCE [LARGE SCALE GENOMIC DNA]</scope>
    <source>
        <strain evidence="10 11">Wien I</strain>
    </source>
</reference>
<feature type="region of interest" description="Disordered" evidence="7">
    <location>
        <begin position="283"/>
        <end position="357"/>
    </location>
</feature>
<name>A0A2C6L4S1_9APIC</name>
<dbReference type="SUPFAM" id="SSF49493">
    <property type="entry name" value="HSP40/DnaJ peptide-binding domain"/>
    <property type="match status" value="2"/>
</dbReference>
<gene>
    <name evidence="10" type="ORF">CSUI_003648</name>
</gene>
<feature type="compositionally biased region" description="Basic and acidic residues" evidence="7">
    <location>
        <begin position="299"/>
        <end position="327"/>
    </location>
</feature>
<dbReference type="Proteomes" id="UP000221165">
    <property type="component" value="Unassembled WGS sequence"/>
</dbReference>
<sequence>MAAVFMIYWFLFFGVFYTVDASGLGISSSYTNSTGVKDGNKVILNAPLAYTAAFTRFNRFSPAFLAFFRGPQSAGSLRPLSVSSSSCSPEFSSCRVRQRAASGRLSPSLSAENRLERRCFHGKGGYPGREKRDSSLFSFLGIHTPEITHSCQQQRSLLASTRDSSHQLRHPFSPSQRLCALPFLSNHNSTTDSSSSSSSDRSGVKKKQEGDPQAKIDLYELVGVAPSASKMEIENRILQTKRDFEDLGGGDISLLRMVEAAATILMNDKMRSLYDKTGEIPGEFSHSFSLLSTPSGVRTRAEREKEALSSSEAGKRETDSDKGRSSHEIVGTEGEEEEDTDDKEREEDHVPLRGGRERGSLIDAFSSFFRGGMDGSRRRGAGREGMKTKADDVWAEVTVGMKESACQDIERTVRFEALRECSHCHGTGGKDGEKPQPCTSCRGKGYLVKVQRSSMGVLRASSTCRTCGGTGEQQRLLCSHCNGLGRSRQEVDLRVRIPAGVSDGMTLRIRGQGDAAVDTLQEPGDLILKVQVENDTPFRREGNNLLGIVKISYIDAILGIKDKEIDVIDGVTHLSIPAGVQSGEKIHIKGRGTVDAVGSSIDDDEEDGDNRQRRGDHVAVIEVEIPKEISSEERHLLEQLRDMNTKKSRSRV</sequence>
<dbReference type="EMBL" id="MIGC01001651">
    <property type="protein sequence ID" value="PHJ22506.1"/>
    <property type="molecule type" value="Genomic_DNA"/>
</dbReference>
<evidence type="ECO:0000259" key="9">
    <source>
        <dbReference type="PROSITE" id="PS51188"/>
    </source>
</evidence>
<dbReference type="AlphaFoldDB" id="A0A2C6L4S1"/>
<keyword evidence="2" id="KW-0677">Repeat</keyword>
<evidence type="ECO:0000256" key="4">
    <source>
        <dbReference type="ARBA" id="ARBA00022833"/>
    </source>
</evidence>
<dbReference type="Gene3D" id="2.60.260.20">
    <property type="entry name" value="Urease metallochaperone UreE, N-terminal domain"/>
    <property type="match status" value="2"/>
</dbReference>
<evidence type="ECO:0000256" key="3">
    <source>
        <dbReference type="ARBA" id="ARBA00022771"/>
    </source>
</evidence>
<dbReference type="Pfam" id="PF01556">
    <property type="entry name" value="DnaJ_C"/>
    <property type="match status" value="1"/>
</dbReference>
<feature type="compositionally biased region" description="Basic and acidic residues" evidence="7">
    <location>
        <begin position="342"/>
        <end position="357"/>
    </location>
</feature>
<keyword evidence="3 6" id="KW-0863">Zinc-finger</keyword>
<evidence type="ECO:0000256" key="7">
    <source>
        <dbReference type="SAM" id="MobiDB-lite"/>
    </source>
</evidence>
<dbReference type="GO" id="GO:0031072">
    <property type="term" value="F:heat shock protein binding"/>
    <property type="evidence" value="ECO:0007669"/>
    <property type="project" value="InterPro"/>
</dbReference>
<dbReference type="InterPro" id="IPR001305">
    <property type="entry name" value="HSP_DnaJ_Cys-rich_dom"/>
</dbReference>
<dbReference type="GO" id="GO:0005737">
    <property type="term" value="C:cytoplasm"/>
    <property type="evidence" value="ECO:0007669"/>
    <property type="project" value="TreeGrafter"/>
</dbReference>